<dbReference type="EMBL" id="JABRWJ010000009">
    <property type="protein sequence ID" value="NRF70766.1"/>
    <property type="molecule type" value="Genomic_DNA"/>
</dbReference>
<protein>
    <submittedName>
        <fullName evidence="4">Glyoxylate/hydroxypyruvate reductase A</fullName>
    </submittedName>
</protein>
<proteinExistence type="predicted"/>
<dbReference type="PANTHER" id="PTHR43333">
    <property type="entry name" value="2-HACID_DH_C DOMAIN-CONTAINING PROTEIN"/>
    <property type="match status" value="1"/>
</dbReference>
<evidence type="ECO:0000256" key="2">
    <source>
        <dbReference type="ARBA" id="ARBA00023027"/>
    </source>
</evidence>
<reference evidence="4 5" key="1">
    <citation type="submission" date="2020-05" db="EMBL/GenBank/DDBJ databases">
        <title>Aquincola sp. isolate from soil.</title>
        <authorList>
            <person name="Han J."/>
            <person name="Kim D.-U."/>
        </authorList>
    </citation>
    <scope>NUCLEOTIDE SEQUENCE [LARGE SCALE GENOMIC DNA]</scope>
    <source>
        <strain evidence="4 5">S2</strain>
    </source>
</reference>
<dbReference type="RefSeq" id="WP_173130552.1">
    <property type="nucleotide sequence ID" value="NZ_JABRWJ010000009.1"/>
</dbReference>
<evidence type="ECO:0000256" key="1">
    <source>
        <dbReference type="ARBA" id="ARBA00023002"/>
    </source>
</evidence>
<keyword evidence="2" id="KW-0520">NAD</keyword>
<dbReference type="Proteomes" id="UP000737171">
    <property type="component" value="Unassembled WGS sequence"/>
</dbReference>
<feature type="domain" description="D-isomer specific 2-hydroxyacid dehydrogenase NAD-binding" evidence="3">
    <location>
        <begin position="101"/>
        <end position="273"/>
    </location>
</feature>
<sequence length="308" mass="33669">MAFVYKADPVRGAEWARLFAAKAPDIPFHIWPDTGDARHVRYLAAWLPPADIEQRFPKLEVLFSTGAGVDQIDLAALPPDLPVVRLAEPGVVAGMVEYVTMAVLTLHRQLPTYIRQQREACWAAHRVCPAAKRRVSVLGLGVLGCAVLQQLRTFGFQLAGWSRTRRQLDGVTCYAGADELPAMLSATDILVCLLPLTQETRGILGTPLFQQLARGASLVHAGRGAQLDHHALLDALESGWLSEAVLDVTDPEPLPANHPLWSHPKVLLTPHIASMTQPETAVELVLDNIRRHQAGAPLVGLVDRTRGY</sequence>
<dbReference type="CDD" id="cd12164">
    <property type="entry name" value="GDH_like_2"/>
    <property type="match status" value="1"/>
</dbReference>
<dbReference type="PANTHER" id="PTHR43333:SF1">
    <property type="entry name" value="D-ISOMER SPECIFIC 2-HYDROXYACID DEHYDROGENASE NAD-BINDING DOMAIN-CONTAINING PROTEIN"/>
    <property type="match status" value="1"/>
</dbReference>
<accession>A0ABX2EQH0</accession>
<dbReference type="InterPro" id="IPR036291">
    <property type="entry name" value="NAD(P)-bd_dom_sf"/>
</dbReference>
<dbReference type="Pfam" id="PF02826">
    <property type="entry name" value="2-Hacid_dh_C"/>
    <property type="match status" value="1"/>
</dbReference>
<dbReference type="SUPFAM" id="SSF52283">
    <property type="entry name" value="Formate/glycerate dehydrogenase catalytic domain-like"/>
    <property type="match status" value="1"/>
</dbReference>
<evidence type="ECO:0000313" key="4">
    <source>
        <dbReference type="EMBL" id="NRF70766.1"/>
    </source>
</evidence>
<evidence type="ECO:0000259" key="3">
    <source>
        <dbReference type="Pfam" id="PF02826"/>
    </source>
</evidence>
<dbReference type="Gene3D" id="3.40.50.720">
    <property type="entry name" value="NAD(P)-binding Rossmann-like Domain"/>
    <property type="match status" value="2"/>
</dbReference>
<comment type="caution">
    <text evidence="4">The sequence shown here is derived from an EMBL/GenBank/DDBJ whole genome shotgun (WGS) entry which is preliminary data.</text>
</comment>
<dbReference type="InterPro" id="IPR006140">
    <property type="entry name" value="D-isomer_DH_NAD-bd"/>
</dbReference>
<keyword evidence="1" id="KW-0560">Oxidoreductase</keyword>
<evidence type="ECO:0000313" key="5">
    <source>
        <dbReference type="Proteomes" id="UP000737171"/>
    </source>
</evidence>
<dbReference type="SUPFAM" id="SSF51735">
    <property type="entry name" value="NAD(P)-binding Rossmann-fold domains"/>
    <property type="match status" value="1"/>
</dbReference>
<keyword evidence="5" id="KW-1185">Reference proteome</keyword>
<gene>
    <name evidence="4" type="ORF">HLB44_27540</name>
</gene>
<name>A0ABX2EQH0_9BURK</name>
<organism evidence="4 5">
    <name type="scientific">Pseudaquabacterium terrae</name>
    <dbReference type="NCBI Taxonomy" id="2732868"/>
    <lineage>
        <taxon>Bacteria</taxon>
        <taxon>Pseudomonadati</taxon>
        <taxon>Pseudomonadota</taxon>
        <taxon>Betaproteobacteria</taxon>
        <taxon>Burkholderiales</taxon>
        <taxon>Sphaerotilaceae</taxon>
        <taxon>Pseudaquabacterium</taxon>
    </lineage>
</organism>